<dbReference type="FunFam" id="2.60.40.1180:FF:000003">
    <property type="entry name" value="1,4-alpha-glucan-branching enzyme, chloroplastic/amyloplastic"/>
    <property type="match status" value="1"/>
</dbReference>
<comment type="catalytic activity">
    <reaction evidence="1">
        <text>Transfers a segment of a (1-&gt;4)-alpha-D-glucan chain to a primary hydroxy group in a similar glucan chain.</text>
        <dbReference type="EC" id="2.4.1.18"/>
    </reaction>
</comment>
<keyword evidence="8" id="KW-0320">Glycogen biosynthesis</keyword>
<comment type="similarity">
    <text evidence="3">Belongs to the glycosyl hydrolase 13 family. GlgB subfamily.</text>
</comment>
<reference evidence="14" key="1">
    <citation type="submission" date="2016-04" db="EMBL/GenBank/DDBJ databases">
        <title>Comparative genomics of biotechnologically important yeasts.</title>
        <authorList>
            <consortium name="DOE Joint Genome Institute"/>
            <person name="Riley R."/>
            <person name="Haridas S."/>
            <person name="Wolfe K.H."/>
            <person name="Lopes M.R."/>
            <person name="Hittinger C.T."/>
            <person name="Goker M."/>
            <person name="Salamov A."/>
            <person name="Wisecaver J."/>
            <person name="Long T.M."/>
            <person name="Aerts A.L."/>
            <person name="Barry K."/>
            <person name="Choi C."/>
            <person name="Clum A."/>
            <person name="Coughlan A.Y."/>
            <person name="Deshpande S."/>
            <person name="Douglass A.P."/>
            <person name="Hanson S.J."/>
            <person name="Klenk H.-P."/>
            <person name="Labutti K."/>
            <person name="Lapidus A."/>
            <person name="Lindquist E."/>
            <person name="Lipzen A."/>
            <person name="Meier-Kolthoff J.P."/>
            <person name="Ohm R.A."/>
            <person name="Otillar R.P."/>
            <person name="Pangilinan J."/>
            <person name="Peng Y."/>
            <person name="Rokas A."/>
            <person name="Rosa C.A."/>
            <person name="Scheuner C."/>
            <person name="Sibirny A.A."/>
            <person name="Slot J.C."/>
            <person name="Stielow J.B."/>
            <person name="Sun H."/>
            <person name="Kurtzman C.P."/>
            <person name="Blackwell M."/>
            <person name="Grigoriev I.V."/>
            <person name="Jeffries T.W."/>
        </authorList>
    </citation>
    <scope>NUCLEOTIDE SEQUENCE [LARGE SCALE GENOMIC DNA]</scope>
    <source>
        <strain evidence="14">NRRL YB-2248</strain>
    </source>
</reference>
<protein>
    <recommendedName>
        <fullName evidence="5">1,4-alpha-glucan-branching enzyme</fullName>
        <ecNumber evidence="4">2.4.1.18</ecNumber>
    </recommendedName>
    <alternativeName>
        <fullName evidence="9">Glycogen-branching enzyme</fullName>
    </alternativeName>
</protein>
<gene>
    <name evidence="13" type="ORF">CANARDRAFT_6776</name>
</gene>
<evidence type="ECO:0000256" key="6">
    <source>
        <dbReference type="ARBA" id="ARBA00022676"/>
    </source>
</evidence>
<evidence type="ECO:0000256" key="9">
    <source>
        <dbReference type="ARBA" id="ARBA00031979"/>
    </source>
</evidence>
<accession>A0A1E4T3F8</accession>
<dbReference type="SMART" id="SM00642">
    <property type="entry name" value="Aamy"/>
    <property type="match status" value="1"/>
</dbReference>
<dbReference type="Pfam" id="PF00128">
    <property type="entry name" value="Alpha-amylase"/>
    <property type="match status" value="1"/>
</dbReference>
<comment type="function">
    <text evidence="10">Glycogen-branching enzyme participates in the glycogen biosynthetic process along with glycogenin and glycogen synthase. Generates alpha-1,6-glucosidic branches from alpha-1,4-linked glucose chains, to increase solubility of the glycogen polymer.</text>
</comment>
<dbReference type="GO" id="GO:0043169">
    <property type="term" value="F:cation binding"/>
    <property type="evidence" value="ECO:0007669"/>
    <property type="project" value="InterPro"/>
</dbReference>
<dbReference type="SUPFAM" id="SSF51011">
    <property type="entry name" value="Glycosyl hydrolase domain"/>
    <property type="match status" value="1"/>
</dbReference>
<dbReference type="GO" id="GO:0005978">
    <property type="term" value="P:glycogen biosynthetic process"/>
    <property type="evidence" value="ECO:0007669"/>
    <property type="project" value="UniProtKB-UniPathway"/>
</dbReference>
<evidence type="ECO:0000256" key="8">
    <source>
        <dbReference type="ARBA" id="ARBA00023056"/>
    </source>
</evidence>
<evidence type="ECO:0000256" key="3">
    <source>
        <dbReference type="ARBA" id="ARBA00009000"/>
    </source>
</evidence>
<dbReference type="InterPro" id="IPR017853">
    <property type="entry name" value="GH"/>
</dbReference>
<dbReference type="UniPathway" id="UPA00164"/>
<dbReference type="GO" id="GO:0004553">
    <property type="term" value="F:hydrolase activity, hydrolyzing O-glycosyl compounds"/>
    <property type="evidence" value="ECO:0007669"/>
    <property type="project" value="InterPro"/>
</dbReference>
<dbReference type="Pfam" id="PF02806">
    <property type="entry name" value="Alpha-amylase_C"/>
    <property type="match status" value="1"/>
</dbReference>
<dbReference type="GO" id="GO:0003844">
    <property type="term" value="F:1,4-alpha-glucan branching enzyme activity"/>
    <property type="evidence" value="ECO:0007669"/>
    <property type="project" value="UniProtKB-EC"/>
</dbReference>
<name>A0A1E4T3F8_9ASCO</name>
<feature type="active site" description="Proton donor" evidence="11">
    <location>
        <position position="412"/>
    </location>
</feature>
<dbReference type="Proteomes" id="UP000094801">
    <property type="component" value="Unassembled WGS sequence"/>
</dbReference>
<dbReference type="OrthoDB" id="196493at2759"/>
<organism evidence="13 14">
    <name type="scientific">[Candida] arabinofermentans NRRL YB-2248</name>
    <dbReference type="NCBI Taxonomy" id="983967"/>
    <lineage>
        <taxon>Eukaryota</taxon>
        <taxon>Fungi</taxon>
        <taxon>Dikarya</taxon>
        <taxon>Ascomycota</taxon>
        <taxon>Saccharomycotina</taxon>
        <taxon>Pichiomycetes</taxon>
        <taxon>Pichiales</taxon>
        <taxon>Pichiaceae</taxon>
        <taxon>Ogataea</taxon>
        <taxon>Ogataea/Candida clade</taxon>
    </lineage>
</organism>
<evidence type="ECO:0000256" key="1">
    <source>
        <dbReference type="ARBA" id="ARBA00000826"/>
    </source>
</evidence>
<dbReference type="EC" id="2.4.1.18" evidence="4"/>
<dbReference type="SUPFAM" id="SSF81296">
    <property type="entry name" value="E set domains"/>
    <property type="match status" value="1"/>
</dbReference>
<keyword evidence="13" id="KW-0378">Hydrolase</keyword>
<dbReference type="Gene3D" id="2.60.40.1180">
    <property type="entry name" value="Golgi alpha-mannosidase II"/>
    <property type="match status" value="1"/>
</dbReference>
<dbReference type="InterPro" id="IPR004193">
    <property type="entry name" value="Glyco_hydro_13_N"/>
</dbReference>
<dbReference type="FunFam" id="3.20.20.80:FF:000001">
    <property type="entry name" value="1,4-alpha-glucan branching enzyme"/>
    <property type="match status" value="1"/>
</dbReference>
<dbReference type="AlphaFoldDB" id="A0A1E4T3F8"/>
<evidence type="ECO:0000256" key="11">
    <source>
        <dbReference type="PIRSR" id="PIRSR000463-1"/>
    </source>
</evidence>
<keyword evidence="7" id="KW-0808">Transferase</keyword>
<evidence type="ECO:0000259" key="12">
    <source>
        <dbReference type="SMART" id="SM00642"/>
    </source>
</evidence>
<dbReference type="CDD" id="cd11321">
    <property type="entry name" value="AmyAc_bac_euk_BE"/>
    <property type="match status" value="1"/>
</dbReference>
<evidence type="ECO:0000313" key="14">
    <source>
        <dbReference type="Proteomes" id="UP000094801"/>
    </source>
</evidence>
<evidence type="ECO:0000256" key="10">
    <source>
        <dbReference type="ARBA" id="ARBA00049618"/>
    </source>
</evidence>
<dbReference type="InterPro" id="IPR013783">
    <property type="entry name" value="Ig-like_fold"/>
</dbReference>
<dbReference type="InterPro" id="IPR014756">
    <property type="entry name" value="Ig_E-set"/>
</dbReference>
<dbReference type="PANTHER" id="PTHR43651:SF3">
    <property type="entry name" value="1,4-ALPHA-GLUCAN-BRANCHING ENZYME"/>
    <property type="match status" value="1"/>
</dbReference>
<keyword evidence="14" id="KW-1185">Reference proteome</keyword>
<dbReference type="SUPFAM" id="SSF51445">
    <property type="entry name" value="(Trans)glycosidases"/>
    <property type="match status" value="1"/>
</dbReference>
<evidence type="ECO:0000256" key="7">
    <source>
        <dbReference type="ARBA" id="ARBA00022679"/>
    </source>
</evidence>
<dbReference type="PIRSF" id="PIRSF000463">
    <property type="entry name" value="GlgB"/>
    <property type="match status" value="1"/>
</dbReference>
<dbReference type="STRING" id="983967.A0A1E4T3F8"/>
<comment type="pathway">
    <text evidence="2">Glycan biosynthesis; glycogen biosynthesis.</text>
</comment>
<dbReference type="InterPro" id="IPR006047">
    <property type="entry name" value="GH13_cat_dom"/>
</dbReference>
<evidence type="ECO:0000256" key="2">
    <source>
        <dbReference type="ARBA" id="ARBA00004964"/>
    </source>
</evidence>
<evidence type="ECO:0000313" key="13">
    <source>
        <dbReference type="EMBL" id="ODV86287.1"/>
    </source>
</evidence>
<evidence type="ECO:0000256" key="5">
    <source>
        <dbReference type="ARBA" id="ARBA00020932"/>
    </source>
</evidence>
<keyword evidence="6" id="KW-0328">Glycosyltransferase</keyword>
<dbReference type="Gene3D" id="3.20.20.80">
    <property type="entry name" value="Glycosidases"/>
    <property type="match status" value="1"/>
</dbReference>
<dbReference type="GO" id="GO:0005737">
    <property type="term" value="C:cytoplasm"/>
    <property type="evidence" value="ECO:0007669"/>
    <property type="project" value="TreeGrafter"/>
</dbReference>
<dbReference type="InterPro" id="IPR006048">
    <property type="entry name" value="A-amylase/branching_C"/>
</dbReference>
<feature type="active site" description="Nucleophile" evidence="11">
    <location>
        <position position="351"/>
    </location>
</feature>
<evidence type="ECO:0000256" key="4">
    <source>
        <dbReference type="ARBA" id="ARBA00012541"/>
    </source>
</evidence>
<dbReference type="EMBL" id="KV453850">
    <property type="protein sequence ID" value="ODV86287.1"/>
    <property type="molecule type" value="Genomic_DNA"/>
</dbReference>
<dbReference type="Pfam" id="PF02922">
    <property type="entry name" value="CBM_48"/>
    <property type="match status" value="1"/>
</dbReference>
<dbReference type="CDD" id="cd02854">
    <property type="entry name" value="E_set_GBE_euk_N"/>
    <property type="match status" value="1"/>
</dbReference>
<feature type="domain" description="Glycosyl hydrolase family 13 catalytic" evidence="12">
    <location>
        <begin position="185"/>
        <end position="576"/>
    </location>
</feature>
<dbReference type="PANTHER" id="PTHR43651">
    <property type="entry name" value="1,4-ALPHA-GLUCAN-BRANCHING ENZYME"/>
    <property type="match status" value="1"/>
</dbReference>
<sequence length="709" mass="81501">MSTEEKVSAGAALKSVPSSVQGVVGIDPWLEPFTEELAYRRKLADDWLIKLDNTEGGLSKFADSYKQMGFHVNADNSITYKEYAPNAVGACLIGDFNDWSHHANVMTKDEFGFFKVIVPAIDGRPAIPHDSRVKIYMTLPTGEKIDRLPVYINRATPPPKEYGHSNYEARFWNPDAQYVFKHKRPELPDSLKIYEAHVGISTPEPRIGTYKEFTKNVLPMIKDLGYNTVQLMSIMEHAYYASFGYQITSFFAISSRFGTPEDLKELIDTAHSLGIRVLLDIVHSHASKNVTDGLNMFDGTDYCYFHAGPKGVHDQWDSRLFNYGHYETLRFLLSNLKFYLEEYRFDGFRFDGITSMLYKHHGIGEGFSGNYSEYLDPWGPVDKESLTYMMLANDLCREYSKSNNCTITTVAEDVSGYPTLCMSRDAGGVGFDYRLAMSIPDMWIKLLKHAKDEEWDLAAITHTLSNRRYKEKCIAYAESHDQALVGDKTLAFWLMDAEMYTNMSCLSELTPVVDRGLQLHKMIRLITQSLGGEAYLNFEGNEFGHPEWLDFPRVGNDQSYHYARRQFNLIHDDNLRYKLLYNFDKAMNETETKYVWMNCEPAYVSLKHDGDKVVVFERNNKLFIFNFHPTNSYTDYRVGIERAGTYRIILNSDRAEFGGHDRIDEAKSEFFTTPFGWNGRQNYIQVYLPSRTALVLSLVEEINKVQELK</sequence>
<proteinExistence type="inferred from homology"/>
<dbReference type="Gene3D" id="2.60.40.10">
    <property type="entry name" value="Immunoglobulins"/>
    <property type="match status" value="1"/>
</dbReference>
<dbReference type="InterPro" id="IPR037439">
    <property type="entry name" value="Branching_enzy"/>
</dbReference>
<dbReference type="InterPro" id="IPR013780">
    <property type="entry name" value="Glyco_hydro_b"/>
</dbReference>